<evidence type="ECO:0000256" key="1">
    <source>
        <dbReference type="SAM" id="MobiDB-lite"/>
    </source>
</evidence>
<name>A0A0D0EBQ8_9AGAM</name>
<evidence type="ECO:0000313" key="3">
    <source>
        <dbReference type="Proteomes" id="UP000054538"/>
    </source>
</evidence>
<dbReference type="OrthoDB" id="3269353at2759"/>
<keyword evidence="3" id="KW-1185">Reference proteome</keyword>
<feature type="compositionally biased region" description="Basic and acidic residues" evidence="1">
    <location>
        <begin position="1405"/>
        <end position="1415"/>
    </location>
</feature>
<reference evidence="3" key="2">
    <citation type="submission" date="2015-01" db="EMBL/GenBank/DDBJ databases">
        <title>Evolutionary Origins and Diversification of the Mycorrhizal Mutualists.</title>
        <authorList>
            <consortium name="DOE Joint Genome Institute"/>
            <consortium name="Mycorrhizal Genomics Consortium"/>
            <person name="Kohler A."/>
            <person name="Kuo A."/>
            <person name="Nagy L.G."/>
            <person name="Floudas D."/>
            <person name="Copeland A."/>
            <person name="Barry K.W."/>
            <person name="Cichocki N."/>
            <person name="Veneault-Fourrey C."/>
            <person name="LaButti K."/>
            <person name="Lindquist E.A."/>
            <person name="Lipzen A."/>
            <person name="Lundell T."/>
            <person name="Morin E."/>
            <person name="Murat C."/>
            <person name="Riley R."/>
            <person name="Ohm R."/>
            <person name="Sun H."/>
            <person name="Tunlid A."/>
            <person name="Henrissat B."/>
            <person name="Grigoriev I.V."/>
            <person name="Hibbett D.S."/>
            <person name="Martin F."/>
        </authorList>
    </citation>
    <scope>NUCLEOTIDE SEQUENCE [LARGE SCALE GENOMIC DNA]</scope>
    <source>
        <strain evidence="3">Ve08.2h10</strain>
    </source>
</reference>
<dbReference type="EMBL" id="KN824909">
    <property type="protein sequence ID" value="KIK98045.1"/>
    <property type="molecule type" value="Genomic_DNA"/>
</dbReference>
<evidence type="ECO:0000313" key="2">
    <source>
        <dbReference type="EMBL" id="KIK98045.1"/>
    </source>
</evidence>
<feature type="region of interest" description="Disordered" evidence="1">
    <location>
        <begin position="417"/>
        <end position="455"/>
    </location>
</feature>
<feature type="compositionally biased region" description="Low complexity" evidence="1">
    <location>
        <begin position="1484"/>
        <end position="1499"/>
    </location>
</feature>
<dbReference type="HOGENOM" id="CLU_004026_0_0_1"/>
<feature type="region of interest" description="Disordered" evidence="1">
    <location>
        <begin position="224"/>
        <end position="273"/>
    </location>
</feature>
<dbReference type="STRING" id="930991.A0A0D0EBQ8"/>
<feature type="compositionally biased region" description="Polar residues" evidence="1">
    <location>
        <begin position="260"/>
        <end position="273"/>
    </location>
</feature>
<accession>A0A0D0EBQ8</accession>
<feature type="compositionally biased region" description="Polar residues" evidence="1">
    <location>
        <begin position="1513"/>
        <end position="1522"/>
    </location>
</feature>
<sequence length="1629" mass="180582">MASFASHPYHTMSAVHSFGHVPPLSPPETDQYLTHAPHRASSFIGAGAELDRNLRATPDRLRLHPRRTTVPYQNSSARDLHDRNHARGPRHLVVVIPPHNFPLDRGQLGNVLSMGPRHRLSQGILIPLFASMYGQLNAIAREYNFPSTVGICLYLHICENGITMTPRISDDSWQYLFSHLFEGRSPTGAQQLPIGGSIEFDIDLNRARWFDAWVSGTLRNPDPMVPPAVPSHSSSVHHWRGDSPTTNGDEEQPNYERRNASGSQTLARNSRSATLRHLPKKLSLVDRLEAQAMQSAPERRVLHDSFPMMQPLSPIPQSAVSRTATNELERRVNPWRTTTELNPVSLAAAYQPTPDASVPATAATIDEYALGHNLREGVNLAEYRWSVTSAGPVSPVSESPVSSHHLPLVHLDRRANGSVRITSGTETSCSPADGDRYSDESGIPPLPAPDPGQRTVEDTKAPRNYAVWGSSFGWHSAVTWRNVYPYSVGQEKSAIPIQLQSSGALLPHCSNFVVYPVMYPHLDIHPSFSLGNSKPSARPTWGSSFGWQRETTWRKVWPHSTATVLFPAPVQLRGAGNVEPGYPNLCIYPAVYPYFDIYPARVVEEDVSQPVSVVLRGPSALISHYPNLVIYPAVYPHFDIYPAVIHIRRGEEPDTHCVRLYSSENFLLFYPSMVMYPAVHPHFDLDPTAVKIAKTGLQKQVTVKLVNNAGGLTSEYPDLVVYPAAYPYLDVYPAREVRTRTTNAVRGTSFGWQTPDTLPKVCPLLSPTIGESLAVWGTSFGWKNATTWRAVWPTSAAQKNTNIVIYPEVHPYLDIHSSHGAAGEGVESQVTEHQHTMDLVPHYPNLVIYPAAYPHFDLYPPFSKAVITVERAQGQFSLGRRRIEVWRARTAAQIELAGLLATNHYWEADEPLELNLVDYAWSVTSAGPSSPPLQSVDSQYRPPSVHIERRVEGSVLLTPSTATTWGRPDDGYSDVASTKRLPSQDLGQRILNDAENFGWPPLRHQPWIIVRPFVNATGQETTFASSSGVSGVFVPEYPNLVIYKAAYPHFDIYPAWARKGALETQTPEPLDKLGGYPVLNIYPAVYPHFNIYPSVDAQIIAPIKATSGAQFDQAQVQLPALYPSLNLCPPSYPFNLDTIYPATTVTEEVGMTELSRGYPWLVIYPPVYPFVTPYPPCSAEISRPPPRVPEWRLVGVKLPAPYPTLDLYPFVYPWNLESIYPSVTAEDCLDVSVKLPLRYPWIDTHPALYAFVQPYPSMSGVSSHRTDHPGSLDAEEHEPARGFLTLSKPVDPISLGKQYGTMCIYPVVYPDFDLYPAPLIVEAWRGGAEQAGAFRGWGTTCSRPPGVIRRKRKSHAELHTSVFRSMEKQPARNAKTHLQLHNDMFQDGVVWTPSGYMQDLTNLSEKKREDTPVKETRHRPPPIQDVPTPRLLRSRPGTVTGRSTDSVVFPFGQLPPVPPMPPFRVRSPGVSSQPSPAVAESPVPRISPSPTHTRTTSSRFSQAVKSIIPGMQRRNSSATSKPPSAEDHKEHAKGRQSPTRFLSLVDRRPTIVPPLPNISTSEILSRSPPPSQRGENLVLQRAKAYEQAAAASQSSGPLSIEGTLRFPLPPLPSIPTLAETIEQSKVTFA</sequence>
<feature type="region of interest" description="Disordered" evidence="1">
    <location>
        <begin position="1405"/>
        <end position="1575"/>
    </location>
</feature>
<feature type="compositionally biased region" description="Pro residues" evidence="1">
    <location>
        <begin position="1453"/>
        <end position="1462"/>
    </location>
</feature>
<gene>
    <name evidence="2" type="ORF">PAXRUDRAFT_31440</name>
</gene>
<proteinExistence type="predicted"/>
<dbReference type="InParanoid" id="A0A0D0EBQ8"/>
<feature type="compositionally biased region" description="Polar residues" evidence="1">
    <location>
        <begin position="419"/>
        <end position="430"/>
    </location>
</feature>
<reference evidence="2 3" key="1">
    <citation type="submission" date="2014-04" db="EMBL/GenBank/DDBJ databases">
        <authorList>
            <consortium name="DOE Joint Genome Institute"/>
            <person name="Kuo A."/>
            <person name="Kohler A."/>
            <person name="Jargeat P."/>
            <person name="Nagy L.G."/>
            <person name="Floudas D."/>
            <person name="Copeland A."/>
            <person name="Barry K.W."/>
            <person name="Cichocki N."/>
            <person name="Veneault-Fourrey C."/>
            <person name="LaButti K."/>
            <person name="Lindquist E.A."/>
            <person name="Lipzen A."/>
            <person name="Lundell T."/>
            <person name="Morin E."/>
            <person name="Murat C."/>
            <person name="Sun H."/>
            <person name="Tunlid A."/>
            <person name="Henrissat B."/>
            <person name="Grigoriev I.V."/>
            <person name="Hibbett D.S."/>
            <person name="Martin F."/>
            <person name="Nordberg H.P."/>
            <person name="Cantor M.N."/>
            <person name="Hua S.X."/>
        </authorList>
    </citation>
    <scope>NUCLEOTIDE SEQUENCE [LARGE SCALE GENOMIC DNA]</scope>
    <source>
        <strain evidence="2 3">Ve08.2h10</strain>
    </source>
</reference>
<organism evidence="2 3">
    <name type="scientific">Paxillus rubicundulus Ve08.2h10</name>
    <dbReference type="NCBI Taxonomy" id="930991"/>
    <lineage>
        <taxon>Eukaryota</taxon>
        <taxon>Fungi</taxon>
        <taxon>Dikarya</taxon>
        <taxon>Basidiomycota</taxon>
        <taxon>Agaricomycotina</taxon>
        <taxon>Agaricomycetes</taxon>
        <taxon>Agaricomycetidae</taxon>
        <taxon>Boletales</taxon>
        <taxon>Paxilineae</taxon>
        <taxon>Paxillaceae</taxon>
        <taxon>Paxillus</taxon>
    </lineage>
</organism>
<dbReference type="Proteomes" id="UP000054538">
    <property type="component" value="Unassembled WGS sequence"/>
</dbReference>
<protein>
    <submittedName>
        <fullName evidence="2">Unplaced genomic scaffold scaffold_87, whole genome shotgun sequence</fullName>
    </submittedName>
</protein>